<comment type="similarity">
    <text evidence="3 8">Belongs to the type-II 3-dehydroquinase family.</text>
</comment>
<proteinExistence type="inferred from homology"/>
<dbReference type="PIRSF" id="PIRSF001399">
    <property type="entry name" value="DHquinase_II"/>
    <property type="match status" value="1"/>
</dbReference>
<dbReference type="EC" id="4.2.1.10" evidence="5 8"/>
<keyword evidence="7 8" id="KW-0456">Lyase</keyword>
<feature type="binding site" evidence="8 10">
    <location>
        <position position="96"/>
    </location>
    <ligand>
        <name>substrate</name>
    </ligand>
</feature>
<dbReference type="PANTHER" id="PTHR21272">
    <property type="entry name" value="CATABOLIC 3-DEHYDROQUINASE"/>
    <property type="match status" value="1"/>
</dbReference>
<evidence type="ECO:0000256" key="3">
    <source>
        <dbReference type="ARBA" id="ARBA00011037"/>
    </source>
</evidence>
<comment type="pathway">
    <text evidence="2 8">Metabolic intermediate biosynthesis; chorismate biosynthesis; chorismate from D-erythrose 4-phosphate and phosphoenolpyruvate: step 3/7.</text>
</comment>
<keyword evidence="6 8" id="KW-0057">Aromatic amino acid biosynthesis</keyword>
<dbReference type="Proteomes" id="UP000550729">
    <property type="component" value="Unassembled WGS sequence"/>
</dbReference>
<feature type="binding site" evidence="8 10">
    <location>
        <begin position="110"/>
        <end position="111"/>
    </location>
    <ligand>
        <name>substrate</name>
    </ligand>
</feature>
<evidence type="ECO:0000256" key="4">
    <source>
        <dbReference type="ARBA" id="ARBA00011193"/>
    </source>
</evidence>
<gene>
    <name evidence="8 12" type="primary">aroQ</name>
    <name evidence="12" type="ORF">HH308_17235</name>
</gene>
<dbReference type="Gene3D" id="3.40.50.9100">
    <property type="entry name" value="Dehydroquinase, class II"/>
    <property type="match status" value="1"/>
</dbReference>
<dbReference type="SUPFAM" id="SSF52304">
    <property type="entry name" value="Type II 3-dehydroquinate dehydratase"/>
    <property type="match status" value="1"/>
</dbReference>
<dbReference type="RefSeq" id="WP_170195467.1">
    <property type="nucleotide sequence ID" value="NZ_JABBNB010000018.1"/>
</dbReference>
<feature type="active site" description="Proton acceptor" evidence="8 9">
    <location>
        <position position="32"/>
    </location>
</feature>
<comment type="subunit">
    <text evidence="4 8">Homododecamer.</text>
</comment>
<evidence type="ECO:0000256" key="8">
    <source>
        <dbReference type="HAMAP-Rule" id="MF_00169"/>
    </source>
</evidence>
<dbReference type="GO" id="GO:0019631">
    <property type="term" value="P:quinate catabolic process"/>
    <property type="evidence" value="ECO:0007669"/>
    <property type="project" value="TreeGrafter"/>
</dbReference>
<dbReference type="NCBIfam" id="NF003807">
    <property type="entry name" value="PRK05395.1-4"/>
    <property type="match status" value="1"/>
</dbReference>
<dbReference type="NCBIfam" id="TIGR01088">
    <property type="entry name" value="aroQ"/>
    <property type="match status" value="1"/>
</dbReference>
<evidence type="ECO:0000256" key="1">
    <source>
        <dbReference type="ARBA" id="ARBA00001864"/>
    </source>
</evidence>
<dbReference type="InterPro" id="IPR036441">
    <property type="entry name" value="DHquinase_II_sf"/>
</dbReference>
<keyword evidence="8" id="KW-0028">Amino-acid biosynthesis</keyword>
<organism evidence="12 13">
    <name type="scientific">Gordonia asplenii</name>
    <dbReference type="NCBI Taxonomy" id="2725283"/>
    <lineage>
        <taxon>Bacteria</taxon>
        <taxon>Bacillati</taxon>
        <taxon>Actinomycetota</taxon>
        <taxon>Actinomycetes</taxon>
        <taxon>Mycobacteriales</taxon>
        <taxon>Gordoniaceae</taxon>
        <taxon>Gordonia</taxon>
    </lineage>
</organism>
<feature type="site" description="Transition state stabilizer" evidence="8 11">
    <location>
        <position position="27"/>
    </location>
</feature>
<evidence type="ECO:0000256" key="9">
    <source>
        <dbReference type="PIRSR" id="PIRSR001399-1"/>
    </source>
</evidence>
<dbReference type="PROSITE" id="PS01029">
    <property type="entry name" value="DEHYDROQUINASE_II"/>
    <property type="match status" value="1"/>
</dbReference>
<feature type="binding site" evidence="8 10">
    <location>
        <position position="120"/>
    </location>
    <ligand>
        <name>substrate</name>
    </ligand>
</feature>
<feature type="binding site" evidence="8 10">
    <location>
        <position position="83"/>
    </location>
    <ligand>
        <name>substrate</name>
    </ligand>
</feature>
<comment type="caution">
    <text evidence="12">The sequence shown here is derived from an EMBL/GenBank/DDBJ whole genome shotgun (WGS) entry which is preliminary data.</text>
</comment>
<evidence type="ECO:0000256" key="6">
    <source>
        <dbReference type="ARBA" id="ARBA00023141"/>
    </source>
</evidence>
<dbReference type="AlphaFoldDB" id="A0A848L5S2"/>
<comment type="catalytic activity">
    <reaction evidence="1 8">
        <text>3-dehydroquinate = 3-dehydroshikimate + H2O</text>
        <dbReference type="Rhea" id="RHEA:21096"/>
        <dbReference type="ChEBI" id="CHEBI:15377"/>
        <dbReference type="ChEBI" id="CHEBI:16630"/>
        <dbReference type="ChEBI" id="CHEBI:32364"/>
        <dbReference type="EC" id="4.2.1.10"/>
    </reaction>
</comment>
<dbReference type="Pfam" id="PF01220">
    <property type="entry name" value="DHquinase_II"/>
    <property type="match status" value="1"/>
</dbReference>
<dbReference type="GO" id="GO:0009073">
    <property type="term" value="P:aromatic amino acid family biosynthetic process"/>
    <property type="evidence" value="ECO:0007669"/>
    <property type="project" value="UniProtKB-KW"/>
</dbReference>
<dbReference type="GO" id="GO:0008652">
    <property type="term" value="P:amino acid biosynthetic process"/>
    <property type="evidence" value="ECO:0007669"/>
    <property type="project" value="UniProtKB-KW"/>
</dbReference>
<evidence type="ECO:0000256" key="5">
    <source>
        <dbReference type="ARBA" id="ARBA00012060"/>
    </source>
</evidence>
<evidence type="ECO:0000256" key="11">
    <source>
        <dbReference type="PIRSR" id="PIRSR001399-3"/>
    </source>
</evidence>
<evidence type="ECO:0000256" key="7">
    <source>
        <dbReference type="ARBA" id="ARBA00023239"/>
    </source>
</evidence>
<dbReference type="PANTHER" id="PTHR21272:SF3">
    <property type="entry name" value="CATABOLIC 3-DEHYDROQUINASE"/>
    <property type="match status" value="1"/>
</dbReference>
<evidence type="ECO:0000256" key="10">
    <source>
        <dbReference type="PIRSR" id="PIRSR001399-2"/>
    </source>
</evidence>
<protein>
    <recommendedName>
        <fullName evidence="5 8">3-dehydroquinate dehydratase</fullName>
        <shortName evidence="8">3-dehydroquinase</shortName>
        <ecNumber evidence="5 8">4.2.1.10</ecNumber>
    </recommendedName>
    <alternativeName>
        <fullName evidence="8">Type II DHQase</fullName>
    </alternativeName>
</protein>
<dbReference type="GO" id="GO:0009423">
    <property type="term" value="P:chorismate biosynthetic process"/>
    <property type="evidence" value="ECO:0007669"/>
    <property type="project" value="UniProtKB-UniRule"/>
</dbReference>
<dbReference type="InterPro" id="IPR018509">
    <property type="entry name" value="DHquinase_II_CS"/>
</dbReference>
<dbReference type="GO" id="GO:0003855">
    <property type="term" value="F:3-dehydroquinate dehydratase activity"/>
    <property type="evidence" value="ECO:0007669"/>
    <property type="project" value="UniProtKB-UniRule"/>
</dbReference>
<name>A0A848L5S2_9ACTN</name>
<dbReference type="EMBL" id="JABBNB010000018">
    <property type="protein sequence ID" value="NMO02958.1"/>
    <property type="molecule type" value="Genomic_DNA"/>
</dbReference>
<comment type="function">
    <text evidence="8">Catalyzes a trans-dehydration via an enolate intermediate.</text>
</comment>
<dbReference type="InterPro" id="IPR001874">
    <property type="entry name" value="DHquinase_II"/>
</dbReference>
<dbReference type="HAMAP" id="MF_00169">
    <property type="entry name" value="AroQ"/>
    <property type="match status" value="1"/>
</dbReference>
<evidence type="ECO:0000256" key="2">
    <source>
        <dbReference type="ARBA" id="ARBA00004902"/>
    </source>
</evidence>
<dbReference type="CDD" id="cd00466">
    <property type="entry name" value="DHQase_II"/>
    <property type="match status" value="1"/>
</dbReference>
<accession>A0A848L5S2</accession>
<dbReference type="NCBIfam" id="NF003806">
    <property type="entry name" value="PRK05395.1-3"/>
    <property type="match status" value="1"/>
</dbReference>
<reference evidence="12 13" key="1">
    <citation type="submission" date="2020-04" db="EMBL/GenBank/DDBJ databases">
        <title>Gordonia sp. nov. TBRC 11910.</title>
        <authorList>
            <person name="Suriyachadkun C."/>
        </authorList>
    </citation>
    <scope>NUCLEOTIDE SEQUENCE [LARGE SCALE GENOMIC DNA]</scope>
    <source>
        <strain evidence="12 13">TBRC 11910</strain>
    </source>
</reference>
<evidence type="ECO:0000313" key="12">
    <source>
        <dbReference type="EMBL" id="NMO02958.1"/>
    </source>
</evidence>
<dbReference type="NCBIfam" id="NF003805">
    <property type="entry name" value="PRK05395.1-2"/>
    <property type="match status" value="1"/>
</dbReference>
<feature type="active site" description="Proton donor" evidence="8 9">
    <location>
        <position position="109"/>
    </location>
</feature>
<sequence length="155" mass="16728">MTDNHARTEPLPILLLNGPNLNTLGVRQPEVYGSTTLAQIVDAAERRAADGGFGLRAAQTNHEGQMIDWIHEARGNVSGIIINPGGWTHTSVALADALVVPEVPIVEVHISNVAKREPFRHHSYVSPIAVGTIAGLGVAGYDYALQFLMEYVRRG</sequence>
<dbReference type="UniPathway" id="UPA00053">
    <property type="reaction ID" value="UER00086"/>
</dbReference>
<evidence type="ECO:0000313" key="13">
    <source>
        <dbReference type="Proteomes" id="UP000550729"/>
    </source>
</evidence>
<keyword evidence="13" id="KW-1185">Reference proteome</keyword>
<feature type="binding site" evidence="8 10">
    <location>
        <position position="89"/>
    </location>
    <ligand>
        <name>substrate</name>
    </ligand>
</feature>